<dbReference type="AlphaFoldDB" id="M4SL12"/>
<keyword evidence="4" id="KW-0833">Ubl conjugation pathway</keyword>
<evidence type="ECO:0000256" key="6">
    <source>
        <dbReference type="ARBA" id="ARBA00023306"/>
    </source>
</evidence>
<feature type="non-terminal residue" evidence="7">
    <location>
        <position position="1"/>
    </location>
</feature>
<dbReference type="GO" id="GO:0016567">
    <property type="term" value="P:protein ubiquitination"/>
    <property type="evidence" value="ECO:0007669"/>
    <property type="project" value="TreeGrafter"/>
</dbReference>
<feature type="non-terminal residue" evidence="7">
    <location>
        <position position="187"/>
    </location>
</feature>
<gene>
    <name evidence="7" type="primary">APC6</name>
</gene>
<dbReference type="GO" id="GO:0045842">
    <property type="term" value="P:positive regulation of mitotic metaphase/anaphase transition"/>
    <property type="evidence" value="ECO:0007669"/>
    <property type="project" value="TreeGrafter"/>
</dbReference>
<dbReference type="Gene3D" id="1.25.40.10">
    <property type="entry name" value="Tetratricopeptide repeat domain"/>
    <property type="match status" value="1"/>
</dbReference>
<dbReference type="GO" id="GO:0031145">
    <property type="term" value="P:anaphase-promoting complex-dependent catabolic process"/>
    <property type="evidence" value="ECO:0007669"/>
    <property type="project" value="TreeGrafter"/>
</dbReference>
<keyword evidence="1" id="KW-0132">Cell division</keyword>
<keyword evidence="2" id="KW-0677">Repeat</keyword>
<reference evidence="7" key="1">
    <citation type="journal article" date="2013" name="J. Hered.">
        <title>Inventory and phylogenetic analysis of meiotic genes in monogonont rotifers.</title>
        <authorList>
            <person name="Hanson S.J."/>
            <person name="Schurko A.M."/>
            <person name="Hecox-Lea B."/>
            <person name="Mark Welch D.B."/>
            <person name="Stelzer C.P."/>
            <person name="Logsdon J.M.Jr."/>
        </authorList>
    </citation>
    <scope>NUCLEOTIDE SEQUENCE</scope>
</reference>
<dbReference type="PANTHER" id="PTHR12558">
    <property type="entry name" value="CELL DIVISION CYCLE 16,23,27"/>
    <property type="match status" value="1"/>
</dbReference>
<dbReference type="PANTHER" id="PTHR12558:SF9">
    <property type="entry name" value="CELL DIVISION CYCLE PROTEIN 16 HOMOLOG"/>
    <property type="match status" value="1"/>
</dbReference>
<name>M4SL12_9BILA</name>
<sequence length="187" mass="21729">KENQLIQNLPIDIQCDPKQAEIVKYLYSTKLKKDQFHKSCIPLYVSTLVHLNKVTQLFEIAHSLVKQYPQDAVSWFAVGCYYFLIGNMDPARKFFLKATCLNRSFSPAWLALGHSFAQESEHDQATSAYFTAAQIMKGYMPFLYIGLEYTLSNNFKLAERFYQQALNVEWDDPFVLLELGVIWYKSQ</sequence>
<dbReference type="GO" id="GO:0005737">
    <property type="term" value="C:cytoplasm"/>
    <property type="evidence" value="ECO:0007669"/>
    <property type="project" value="TreeGrafter"/>
</dbReference>
<dbReference type="InterPro" id="IPR019734">
    <property type="entry name" value="TPR_rpt"/>
</dbReference>
<dbReference type="GO" id="GO:0005680">
    <property type="term" value="C:anaphase-promoting complex"/>
    <property type="evidence" value="ECO:0007669"/>
    <property type="project" value="TreeGrafter"/>
</dbReference>
<evidence type="ECO:0000256" key="3">
    <source>
        <dbReference type="ARBA" id="ARBA00022776"/>
    </source>
</evidence>
<keyword evidence="3" id="KW-0498">Mitosis</keyword>
<dbReference type="SMART" id="SM00028">
    <property type="entry name" value="TPR"/>
    <property type="match status" value="3"/>
</dbReference>
<dbReference type="SUPFAM" id="SSF48452">
    <property type="entry name" value="TPR-like"/>
    <property type="match status" value="1"/>
</dbReference>
<protein>
    <submittedName>
        <fullName evidence="7">Anaphase promoting complex subunit 6</fullName>
    </submittedName>
</protein>
<accession>M4SL12</accession>
<organism evidence="7">
    <name type="scientific">Brachionus calyciflorus</name>
    <dbReference type="NCBI Taxonomy" id="104777"/>
    <lineage>
        <taxon>Eukaryota</taxon>
        <taxon>Metazoa</taxon>
        <taxon>Spiralia</taxon>
        <taxon>Gnathifera</taxon>
        <taxon>Rotifera</taxon>
        <taxon>Eurotatoria</taxon>
        <taxon>Monogononta</taxon>
        <taxon>Pseudotrocha</taxon>
        <taxon>Ploima</taxon>
        <taxon>Brachionidae</taxon>
        <taxon>Brachionus</taxon>
    </lineage>
</organism>
<proteinExistence type="predicted"/>
<keyword evidence="5" id="KW-0802">TPR repeat</keyword>
<dbReference type="EMBL" id="JX156154">
    <property type="protein sequence ID" value="AGH55813.1"/>
    <property type="molecule type" value="Genomic_DNA"/>
</dbReference>
<keyword evidence="6" id="KW-0131">Cell cycle</keyword>
<dbReference type="Pfam" id="PF13181">
    <property type="entry name" value="TPR_8"/>
    <property type="match status" value="1"/>
</dbReference>
<evidence type="ECO:0000256" key="2">
    <source>
        <dbReference type="ARBA" id="ARBA00022737"/>
    </source>
</evidence>
<evidence type="ECO:0000256" key="5">
    <source>
        <dbReference type="ARBA" id="ARBA00022803"/>
    </source>
</evidence>
<evidence type="ECO:0000256" key="1">
    <source>
        <dbReference type="ARBA" id="ARBA00022618"/>
    </source>
</evidence>
<dbReference type="InterPro" id="IPR011990">
    <property type="entry name" value="TPR-like_helical_dom_sf"/>
</dbReference>
<evidence type="ECO:0000256" key="4">
    <source>
        <dbReference type="ARBA" id="ARBA00022786"/>
    </source>
</evidence>
<evidence type="ECO:0000313" key="7">
    <source>
        <dbReference type="EMBL" id="AGH55813.1"/>
    </source>
</evidence>
<dbReference type="GO" id="GO:0051301">
    <property type="term" value="P:cell division"/>
    <property type="evidence" value="ECO:0007669"/>
    <property type="project" value="UniProtKB-KW"/>
</dbReference>